<evidence type="ECO:0000256" key="1">
    <source>
        <dbReference type="SAM" id="MobiDB-lite"/>
    </source>
</evidence>
<evidence type="ECO:0000256" key="2">
    <source>
        <dbReference type="SAM" id="Phobius"/>
    </source>
</evidence>
<dbReference type="Proteomes" id="UP000076532">
    <property type="component" value="Unassembled WGS sequence"/>
</dbReference>
<protein>
    <submittedName>
        <fullName evidence="3">Uncharacterized protein</fullName>
    </submittedName>
</protein>
<keyword evidence="4" id="KW-1185">Reference proteome</keyword>
<name>A0A166DVL1_9AGAM</name>
<organism evidence="3 4">
    <name type="scientific">Athelia psychrophila</name>
    <dbReference type="NCBI Taxonomy" id="1759441"/>
    <lineage>
        <taxon>Eukaryota</taxon>
        <taxon>Fungi</taxon>
        <taxon>Dikarya</taxon>
        <taxon>Basidiomycota</taxon>
        <taxon>Agaricomycotina</taxon>
        <taxon>Agaricomycetes</taxon>
        <taxon>Agaricomycetidae</taxon>
        <taxon>Atheliales</taxon>
        <taxon>Atheliaceae</taxon>
        <taxon>Athelia</taxon>
    </lineage>
</organism>
<evidence type="ECO:0000313" key="3">
    <source>
        <dbReference type="EMBL" id="KZP15115.1"/>
    </source>
</evidence>
<keyword evidence="2" id="KW-1133">Transmembrane helix</keyword>
<feature type="region of interest" description="Disordered" evidence="1">
    <location>
        <begin position="149"/>
        <end position="179"/>
    </location>
</feature>
<gene>
    <name evidence="3" type="ORF">FIBSPDRAFT_90657</name>
</gene>
<feature type="transmembrane region" description="Helical" evidence="2">
    <location>
        <begin position="50"/>
        <end position="70"/>
    </location>
</feature>
<keyword evidence="2" id="KW-0472">Membrane</keyword>
<accession>A0A166DVL1</accession>
<dbReference type="OrthoDB" id="3227921at2759"/>
<sequence>MDTMPSGSSDATATFLVTGYQQLYTNRALSSPSPAFVAVARVISDIGGTFAFIEGLFALIFGRTIMAILFGNRAISPFGLLGIVTRNRFKKLIHKQFPRIQEDIERGGMAAYISEVAIDAALMDVPHVRGQTSFSLSSYTGHEGEGGDAISMGHLRGRGSVSQGDLDSHSLLSRHSHVE</sequence>
<dbReference type="AlphaFoldDB" id="A0A166DVL1"/>
<proteinExistence type="predicted"/>
<reference evidence="3 4" key="1">
    <citation type="journal article" date="2016" name="Mol. Biol. Evol.">
        <title>Comparative Genomics of Early-Diverging Mushroom-Forming Fungi Provides Insights into the Origins of Lignocellulose Decay Capabilities.</title>
        <authorList>
            <person name="Nagy L.G."/>
            <person name="Riley R."/>
            <person name="Tritt A."/>
            <person name="Adam C."/>
            <person name="Daum C."/>
            <person name="Floudas D."/>
            <person name="Sun H."/>
            <person name="Yadav J.S."/>
            <person name="Pangilinan J."/>
            <person name="Larsson K.H."/>
            <person name="Matsuura K."/>
            <person name="Barry K."/>
            <person name="Labutti K."/>
            <person name="Kuo R."/>
            <person name="Ohm R.A."/>
            <person name="Bhattacharya S.S."/>
            <person name="Shirouzu T."/>
            <person name="Yoshinaga Y."/>
            <person name="Martin F.M."/>
            <person name="Grigoriev I.V."/>
            <person name="Hibbett D.S."/>
        </authorList>
    </citation>
    <scope>NUCLEOTIDE SEQUENCE [LARGE SCALE GENOMIC DNA]</scope>
    <source>
        <strain evidence="3 4">CBS 109695</strain>
    </source>
</reference>
<dbReference type="EMBL" id="KV417608">
    <property type="protein sequence ID" value="KZP15115.1"/>
    <property type="molecule type" value="Genomic_DNA"/>
</dbReference>
<keyword evidence="2" id="KW-0812">Transmembrane</keyword>
<evidence type="ECO:0000313" key="4">
    <source>
        <dbReference type="Proteomes" id="UP000076532"/>
    </source>
</evidence>